<evidence type="ECO:0000259" key="6">
    <source>
        <dbReference type="Pfam" id="PF01509"/>
    </source>
</evidence>
<organism evidence="8 9">
    <name type="scientific">Clostridioides difficile</name>
    <name type="common">Peptoclostridium difficile</name>
    <dbReference type="NCBI Taxonomy" id="1496"/>
    <lineage>
        <taxon>Bacteria</taxon>
        <taxon>Bacillati</taxon>
        <taxon>Bacillota</taxon>
        <taxon>Clostridia</taxon>
        <taxon>Peptostreptococcales</taxon>
        <taxon>Peptostreptococcaceae</taxon>
        <taxon>Clostridioides</taxon>
    </lineage>
</organism>
<evidence type="ECO:0000256" key="2">
    <source>
        <dbReference type="ARBA" id="ARBA00005642"/>
    </source>
</evidence>
<comment type="similarity">
    <text evidence="2 5">Belongs to the pseudouridine synthase TruB family. Type 1 subfamily.</text>
</comment>
<sequence>MNKIISILKPTGMTSHDVVSRVRKILNIKKVGHTGTLDPDASGVLPICIGKATKVCEVILNKDKSYICELTLGISTDTYDASGEILKKVDDFKFSNEEIKRAFDTQRGEINQLPPIYSALKVNGKRMCDLVRSGRQSEITLKTRRVNIKNIKILSIKGNKVMFYVECSKGTYVRSICHDIGEYLGCGAHMSFLNRTSSGKFDLDNSITLEELELFYENKTLDKYLYDIDYVLDSFNYVVLNSNAIKYYSNGGSIDDKRFLKNNFNKDDEFVRVYSTDNFLGLGKLSKHNNIISVKSDKMFI</sequence>
<feature type="domain" description="tRNA pseudouridylate synthase B C-terminal" evidence="7">
    <location>
        <begin position="174"/>
        <end position="232"/>
    </location>
</feature>
<evidence type="ECO:0000313" key="8">
    <source>
        <dbReference type="EMBL" id="VFD52929.1"/>
    </source>
</evidence>
<dbReference type="RefSeq" id="WP_003419486.1">
    <property type="nucleotide sequence ID" value="NZ_BEHB01000001.1"/>
</dbReference>
<reference evidence="8 9" key="1">
    <citation type="submission" date="2019-02" db="EMBL/GenBank/DDBJ databases">
        <authorList>
            <consortium name="Pathogen Informatics"/>
        </authorList>
    </citation>
    <scope>NUCLEOTIDE SEQUENCE [LARGE SCALE GENOMIC DNA]</scope>
    <source>
        <strain evidence="8 9">078GUE027</strain>
    </source>
</reference>
<comment type="function">
    <text evidence="5">Responsible for synthesis of pseudouridine from uracil-55 in the psi GC loop of transfer RNAs.</text>
</comment>
<evidence type="ECO:0000256" key="5">
    <source>
        <dbReference type="HAMAP-Rule" id="MF_01080"/>
    </source>
</evidence>
<dbReference type="InterPro" id="IPR032819">
    <property type="entry name" value="TruB_C"/>
</dbReference>
<dbReference type="Pfam" id="PF01509">
    <property type="entry name" value="TruB_N"/>
    <property type="match status" value="1"/>
</dbReference>
<gene>
    <name evidence="5 8" type="primary">truB</name>
    <name evidence="8" type="ORF">SAMEA1710456_00378</name>
</gene>
<dbReference type="EC" id="5.4.99.25" evidence="5"/>
<comment type="catalytic activity">
    <reaction evidence="1 5">
        <text>uridine(55) in tRNA = pseudouridine(55) in tRNA</text>
        <dbReference type="Rhea" id="RHEA:42532"/>
        <dbReference type="Rhea" id="RHEA-COMP:10101"/>
        <dbReference type="Rhea" id="RHEA-COMP:10102"/>
        <dbReference type="ChEBI" id="CHEBI:65314"/>
        <dbReference type="ChEBI" id="CHEBI:65315"/>
        <dbReference type="EC" id="5.4.99.25"/>
    </reaction>
</comment>
<dbReference type="GO" id="GO:0160148">
    <property type="term" value="F:tRNA pseudouridine(55) synthase activity"/>
    <property type="evidence" value="ECO:0007669"/>
    <property type="project" value="UniProtKB-EC"/>
</dbReference>
<dbReference type="PANTHER" id="PTHR13767">
    <property type="entry name" value="TRNA-PSEUDOURIDINE SYNTHASE"/>
    <property type="match status" value="1"/>
</dbReference>
<dbReference type="Gene3D" id="3.30.2350.10">
    <property type="entry name" value="Pseudouridine synthase"/>
    <property type="match status" value="1"/>
</dbReference>
<dbReference type="EMBL" id="CAADAT010000002">
    <property type="protein sequence ID" value="VFD52929.1"/>
    <property type="molecule type" value="Genomic_DNA"/>
</dbReference>
<dbReference type="GO" id="GO:0031119">
    <property type="term" value="P:tRNA pseudouridine synthesis"/>
    <property type="evidence" value="ECO:0007669"/>
    <property type="project" value="UniProtKB-UniRule"/>
</dbReference>
<evidence type="ECO:0000256" key="3">
    <source>
        <dbReference type="ARBA" id="ARBA00022694"/>
    </source>
</evidence>
<comment type="caution">
    <text evidence="8">The sequence shown here is derived from an EMBL/GenBank/DDBJ whole genome shotgun (WGS) entry which is preliminary data.</text>
</comment>
<feature type="domain" description="Pseudouridine synthase II N-terminal" evidence="6">
    <location>
        <begin position="23"/>
        <end position="173"/>
    </location>
</feature>
<dbReference type="GO" id="GO:1990481">
    <property type="term" value="P:mRNA pseudouridine synthesis"/>
    <property type="evidence" value="ECO:0007669"/>
    <property type="project" value="TreeGrafter"/>
</dbReference>
<feature type="active site" description="Nucleophile" evidence="5">
    <location>
        <position position="38"/>
    </location>
</feature>
<dbReference type="GO" id="GO:0003723">
    <property type="term" value="F:RNA binding"/>
    <property type="evidence" value="ECO:0007669"/>
    <property type="project" value="InterPro"/>
</dbReference>
<evidence type="ECO:0000256" key="1">
    <source>
        <dbReference type="ARBA" id="ARBA00000385"/>
    </source>
</evidence>
<proteinExistence type="inferred from homology"/>
<dbReference type="Proteomes" id="UP000346772">
    <property type="component" value="Unassembled WGS sequence"/>
</dbReference>
<dbReference type="Pfam" id="PF16198">
    <property type="entry name" value="TruB_C_2"/>
    <property type="match status" value="1"/>
</dbReference>
<dbReference type="InterPro" id="IPR020103">
    <property type="entry name" value="PsdUridine_synth_cat_dom_sf"/>
</dbReference>
<dbReference type="NCBIfam" id="TIGR00431">
    <property type="entry name" value="TruB"/>
    <property type="match status" value="1"/>
</dbReference>
<dbReference type="AlphaFoldDB" id="A0AAX3GVJ2"/>
<dbReference type="SUPFAM" id="SSF55120">
    <property type="entry name" value="Pseudouridine synthase"/>
    <property type="match status" value="1"/>
</dbReference>
<keyword evidence="4 5" id="KW-0413">Isomerase</keyword>
<name>A0AAX3GVJ2_CLODI</name>
<protein>
    <recommendedName>
        <fullName evidence="5">tRNA pseudouridine synthase B</fullName>
        <ecNumber evidence="5">5.4.99.25</ecNumber>
    </recommendedName>
    <alternativeName>
        <fullName evidence="5">tRNA pseudouridine(55) synthase</fullName>
        <shortName evidence="5">Psi55 synthase</shortName>
    </alternativeName>
    <alternativeName>
        <fullName evidence="5">tRNA pseudouridylate synthase</fullName>
    </alternativeName>
    <alternativeName>
        <fullName evidence="5">tRNA-uridine isomerase</fullName>
    </alternativeName>
</protein>
<keyword evidence="3 5" id="KW-0819">tRNA processing</keyword>
<evidence type="ECO:0000259" key="7">
    <source>
        <dbReference type="Pfam" id="PF16198"/>
    </source>
</evidence>
<evidence type="ECO:0000313" key="9">
    <source>
        <dbReference type="Proteomes" id="UP000346772"/>
    </source>
</evidence>
<dbReference type="CDD" id="cd02573">
    <property type="entry name" value="PseudoU_synth_EcTruB"/>
    <property type="match status" value="1"/>
</dbReference>
<dbReference type="HAMAP" id="MF_01080">
    <property type="entry name" value="TruB_bact"/>
    <property type="match status" value="1"/>
</dbReference>
<dbReference type="PANTHER" id="PTHR13767:SF2">
    <property type="entry name" value="PSEUDOURIDYLATE SYNTHASE TRUB1"/>
    <property type="match status" value="1"/>
</dbReference>
<dbReference type="InterPro" id="IPR014780">
    <property type="entry name" value="tRNA_psdUridine_synth_TruB"/>
</dbReference>
<evidence type="ECO:0000256" key="4">
    <source>
        <dbReference type="ARBA" id="ARBA00023235"/>
    </source>
</evidence>
<accession>A0AAX3GVJ2</accession>
<dbReference type="InterPro" id="IPR002501">
    <property type="entry name" value="PsdUridine_synth_N"/>
</dbReference>